<keyword evidence="1" id="KW-1133">Transmembrane helix</keyword>
<keyword evidence="4" id="KW-1185">Reference proteome</keyword>
<dbReference type="InterPro" id="IPR025060">
    <property type="entry name" value="DUF3999"/>
</dbReference>
<keyword evidence="1" id="KW-0472">Membrane</keyword>
<dbReference type="eggNOG" id="ENOG5031WM6">
    <property type="taxonomic scope" value="Bacteria"/>
</dbReference>
<feature type="signal peptide" evidence="2">
    <location>
        <begin position="1"/>
        <end position="19"/>
    </location>
</feature>
<dbReference type="Proteomes" id="UP000029391">
    <property type="component" value="Unassembled WGS sequence"/>
</dbReference>
<keyword evidence="2" id="KW-0732">Signal</keyword>
<dbReference type="Pfam" id="PF13163">
    <property type="entry name" value="DUF3999"/>
    <property type="match status" value="1"/>
</dbReference>
<dbReference type="OrthoDB" id="5405606at2"/>
<feature type="transmembrane region" description="Helical" evidence="1">
    <location>
        <begin position="425"/>
        <end position="446"/>
    </location>
</feature>
<dbReference type="STRING" id="1121013.GCA_000426365_00372"/>
<evidence type="ECO:0000313" key="3">
    <source>
        <dbReference type="EMBL" id="KFN49387.1"/>
    </source>
</evidence>
<evidence type="ECO:0000313" key="4">
    <source>
        <dbReference type="Proteomes" id="UP000029391"/>
    </source>
</evidence>
<sequence>MRSLVFLPLLAALAGSAGAQTPDDFAWAWPLQTPGDDGVHVVELDDAVYARLARDDLRDLVVFNADGQAVPFAPLAAATRRGSQRAALRWMRVPVAPARGGEEQFSLRLQRDADGTLRDLQLDSRAAVADAPAPDLLVDLGDEPPSVSALQLSLGDDVDGPVNLRVTVLESDDLAGWRTLASGLALVSLQDGGLAIERLRLDFAPSRQRYLRLALANGGDWPALARIESEREHVEHVRSGRRELLIEGEAVAGEAGTFRYRLPGPLPVEAWDLLPAATNTVAAVHLETRADDGSDTRWRHLADGTVFRIGSGDDEVRQLPGEIAVRRDRHWQVRTTPALAQPPTLRLSWRPDRFVLLAQPPAPYALHAGSVRAVRPDYPVQAALGAATANRPAGWEPPLAAIGEGHEAAGDLALQPDRGPEYRRWALWAVLAAAGLLVLGMALRVLRQPGG</sequence>
<dbReference type="EMBL" id="AWXU01000036">
    <property type="protein sequence ID" value="KFN49387.1"/>
    <property type="molecule type" value="Genomic_DNA"/>
</dbReference>
<dbReference type="AlphaFoldDB" id="A0A091BD03"/>
<proteinExistence type="predicted"/>
<keyword evidence="1" id="KW-0812">Transmembrane</keyword>
<accession>A0A091BD03</accession>
<feature type="chain" id="PRO_5001869611" description="DUF3999 domain-containing protein" evidence="2">
    <location>
        <begin position="20"/>
        <end position="451"/>
    </location>
</feature>
<protein>
    <recommendedName>
        <fullName evidence="5">DUF3999 domain-containing protein</fullName>
    </recommendedName>
</protein>
<comment type="caution">
    <text evidence="3">The sequence shown here is derived from an EMBL/GenBank/DDBJ whole genome shotgun (WGS) entry which is preliminary data.</text>
</comment>
<organism evidence="3 4">
    <name type="scientific">Arenimonas composti TR7-09 = DSM 18010</name>
    <dbReference type="NCBI Taxonomy" id="1121013"/>
    <lineage>
        <taxon>Bacteria</taxon>
        <taxon>Pseudomonadati</taxon>
        <taxon>Pseudomonadota</taxon>
        <taxon>Gammaproteobacteria</taxon>
        <taxon>Lysobacterales</taxon>
        <taxon>Lysobacteraceae</taxon>
        <taxon>Arenimonas</taxon>
    </lineage>
</organism>
<evidence type="ECO:0000256" key="1">
    <source>
        <dbReference type="SAM" id="Phobius"/>
    </source>
</evidence>
<dbReference type="RefSeq" id="WP_026815913.1">
    <property type="nucleotide sequence ID" value="NZ_AUFF01000001.1"/>
</dbReference>
<reference evidence="3 4" key="1">
    <citation type="submission" date="2013-09" db="EMBL/GenBank/DDBJ databases">
        <title>Genome sequencing of Arenimonas composti.</title>
        <authorList>
            <person name="Chen F."/>
            <person name="Wang G."/>
        </authorList>
    </citation>
    <scope>NUCLEOTIDE SEQUENCE [LARGE SCALE GENOMIC DNA]</scope>
    <source>
        <strain evidence="3 4">TR7-09</strain>
    </source>
</reference>
<evidence type="ECO:0008006" key="5">
    <source>
        <dbReference type="Google" id="ProtNLM"/>
    </source>
</evidence>
<name>A0A091BD03_9GAMM</name>
<evidence type="ECO:0000256" key="2">
    <source>
        <dbReference type="SAM" id="SignalP"/>
    </source>
</evidence>
<gene>
    <name evidence="3" type="ORF">P873_01060</name>
</gene>